<proteinExistence type="predicted"/>
<dbReference type="InterPro" id="IPR025724">
    <property type="entry name" value="GAG-pre-integrase_dom"/>
</dbReference>
<dbReference type="InterPro" id="IPR054722">
    <property type="entry name" value="PolX-like_BBD"/>
</dbReference>
<dbReference type="InterPro" id="IPR057670">
    <property type="entry name" value="SH3_retrovirus"/>
</dbReference>
<dbReference type="GO" id="GO:0015074">
    <property type="term" value="P:DNA integration"/>
    <property type="evidence" value="ECO:0007669"/>
    <property type="project" value="InterPro"/>
</dbReference>
<evidence type="ECO:0000256" key="3">
    <source>
        <dbReference type="ARBA" id="ARBA00022801"/>
    </source>
</evidence>
<dbReference type="SUPFAM" id="SSF53098">
    <property type="entry name" value="Ribonuclease H-like"/>
    <property type="match status" value="1"/>
</dbReference>
<dbReference type="InterPro" id="IPR039537">
    <property type="entry name" value="Retrotran_Ty1/copia-like"/>
</dbReference>
<dbReference type="EMBL" id="BKCJ010007080">
    <property type="protein sequence ID" value="GEU75433.1"/>
    <property type="molecule type" value="Genomic_DNA"/>
</dbReference>
<dbReference type="InterPro" id="IPR001584">
    <property type="entry name" value="Integrase_cat-core"/>
</dbReference>
<dbReference type="PANTHER" id="PTHR42648">
    <property type="entry name" value="TRANSPOSASE, PUTATIVE-RELATED"/>
    <property type="match status" value="1"/>
</dbReference>
<dbReference type="InterPro" id="IPR036397">
    <property type="entry name" value="RNaseH_sf"/>
</dbReference>
<evidence type="ECO:0000259" key="5">
    <source>
        <dbReference type="PROSITE" id="PS50994"/>
    </source>
</evidence>
<evidence type="ECO:0000256" key="2">
    <source>
        <dbReference type="ARBA" id="ARBA00022723"/>
    </source>
</evidence>
<feature type="domain" description="Integrase catalytic" evidence="5">
    <location>
        <begin position="663"/>
        <end position="752"/>
    </location>
</feature>
<keyword evidence="1" id="KW-0645">Protease</keyword>
<dbReference type="PROSITE" id="PS50994">
    <property type="entry name" value="INTEGRASE"/>
    <property type="match status" value="1"/>
</dbReference>
<feature type="compositionally biased region" description="Polar residues" evidence="4">
    <location>
        <begin position="1342"/>
        <end position="1351"/>
    </location>
</feature>
<dbReference type="PANTHER" id="PTHR42648:SF32">
    <property type="entry name" value="RIBONUCLEASE H-LIKE DOMAIN, GAG-PRE-INTEGRASE DOMAIN PROTEIN-RELATED"/>
    <property type="match status" value="1"/>
</dbReference>
<reference evidence="6" key="1">
    <citation type="journal article" date="2019" name="Sci. Rep.">
        <title>Draft genome of Tanacetum cinerariifolium, the natural source of mosquito coil.</title>
        <authorList>
            <person name="Yamashiro T."/>
            <person name="Shiraishi A."/>
            <person name="Satake H."/>
            <person name="Nakayama K."/>
        </authorList>
    </citation>
    <scope>NUCLEOTIDE SEQUENCE</scope>
</reference>
<dbReference type="GO" id="GO:0003676">
    <property type="term" value="F:nucleic acid binding"/>
    <property type="evidence" value="ECO:0007669"/>
    <property type="project" value="InterPro"/>
</dbReference>
<dbReference type="GO" id="GO:0008233">
    <property type="term" value="F:peptidase activity"/>
    <property type="evidence" value="ECO:0007669"/>
    <property type="project" value="UniProtKB-KW"/>
</dbReference>
<dbReference type="Pfam" id="PF25597">
    <property type="entry name" value="SH3_retrovirus"/>
    <property type="match status" value="1"/>
</dbReference>
<evidence type="ECO:0000256" key="1">
    <source>
        <dbReference type="ARBA" id="ARBA00022670"/>
    </source>
</evidence>
<comment type="caution">
    <text evidence="6">The sequence shown here is derived from an EMBL/GenBank/DDBJ whole genome shotgun (WGS) entry which is preliminary data.</text>
</comment>
<feature type="region of interest" description="Disordered" evidence="4">
    <location>
        <begin position="1339"/>
        <end position="1362"/>
    </location>
</feature>
<name>A0A6L2MNA8_TANCI</name>
<gene>
    <name evidence="6" type="ORF">Tci_047411</name>
</gene>
<evidence type="ECO:0000256" key="4">
    <source>
        <dbReference type="SAM" id="MobiDB-lite"/>
    </source>
</evidence>
<dbReference type="InterPro" id="IPR012337">
    <property type="entry name" value="RNaseH-like_sf"/>
</dbReference>
<dbReference type="Pfam" id="PF14223">
    <property type="entry name" value="Retrotran_gag_2"/>
    <property type="match status" value="1"/>
</dbReference>
<dbReference type="GO" id="GO:0006508">
    <property type="term" value="P:proteolysis"/>
    <property type="evidence" value="ECO:0007669"/>
    <property type="project" value="UniProtKB-KW"/>
</dbReference>
<dbReference type="Gene3D" id="3.30.420.10">
    <property type="entry name" value="Ribonuclease H-like superfamily/Ribonuclease H"/>
    <property type="match status" value="1"/>
</dbReference>
<accession>A0A6L2MNA8</accession>
<dbReference type="Pfam" id="PF07727">
    <property type="entry name" value="RVT_2"/>
    <property type="match status" value="1"/>
</dbReference>
<dbReference type="GO" id="GO:0046872">
    <property type="term" value="F:metal ion binding"/>
    <property type="evidence" value="ECO:0007669"/>
    <property type="project" value="UniProtKB-KW"/>
</dbReference>
<keyword evidence="2" id="KW-0479">Metal-binding</keyword>
<keyword evidence="3" id="KW-0378">Hydrolase</keyword>
<feature type="region of interest" description="Disordered" evidence="4">
    <location>
        <begin position="444"/>
        <end position="479"/>
    </location>
</feature>
<evidence type="ECO:0000313" key="6">
    <source>
        <dbReference type="EMBL" id="GEU75433.1"/>
    </source>
</evidence>
<feature type="compositionally biased region" description="Basic residues" evidence="4">
    <location>
        <begin position="1352"/>
        <end position="1362"/>
    </location>
</feature>
<organism evidence="6">
    <name type="scientific">Tanacetum cinerariifolium</name>
    <name type="common">Dalmatian daisy</name>
    <name type="synonym">Chrysanthemum cinerariifolium</name>
    <dbReference type="NCBI Taxonomy" id="118510"/>
    <lineage>
        <taxon>Eukaryota</taxon>
        <taxon>Viridiplantae</taxon>
        <taxon>Streptophyta</taxon>
        <taxon>Embryophyta</taxon>
        <taxon>Tracheophyta</taxon>
        <taxon>Spermatophyta</taxon>
        <taxon>Magnoliopsida</taxon>
        <taxon>eudicotyledons</taxon>
        <taxon>Gunneridae</taxon>
        <taxon>Pentapetalae</taxon>
        <taxon>asterids</taxon>
        <taxon>campanulids</taxon>
        <taxon>Asterales</taxon>
        <taxon>Asteraceae</taxon>
        <taxon>Asteroideae</taxon>
        <taxon>Anthemideae</taxon>
        <taxon>Anthemidinae</taxon>
        <taxon>Tanacetum</taxon>
    </lineage>
</organism>
<dbReference type="Pfam" id="PF13976">
    <property type="entry name" value="gag_pre-integrs"/>
    <property type="match status" value="1"/>
</dbReference>
<protein>
    <recommendedName>
        <fullName evidence="5">Integrase catalytic domain-containing protein</fullName>
    </recommendedName>
</protein>
<dbReference type="Pfam" id="PF22936">
    <property type="entry name" value="Pol_BBD"/>
    <property type="match status" value="1"/>
</dbReference>
<dbReference type="CDD" id="cd09272">
    <property type="entry name" value="RNase_HI_RT_Ty1"/>
    <property type="match status" value="1"/>
</dbReference>
<dbReference type="InterPro" id="IPR013103">
    <property type="entry name" value="RVT_2"/>
</dbReference>
<sequence length="1530" mass="172251">MDSIIPLGHKDTLAEYMILSGADNRPPMLDKDLYDSWKSQMELYMQSREHKRMILELVENGPLIWPTIKENGVTRTKKYAELSAVEKIQANYDMMGTNIILQDDPIACLNKAMAFLTAVASSRFPVTNNQLRTSSNLRNQATIQDGKVTVQQVQGRQGQSYYGLGIRVMLLVLGETMHLDRQGLLNATTVKVNDIWLDPGVPDGQNAKAILMANISNYGFDVLSEVIVNGDFVITVASTSTKGPIPPKTVEQKLAKKNELKSKSTLMLAIPDEHLLKFHACKDAKSIWEAIKNRFGGNKESKKMQKTILKQNYENFAASNQEGLDKTYDRSRQCMDDLYNNLKVYESEIKSQSSLSLNSHDVAFVFSDNTSNTNETVNTAHSVSATSFKNQASTGSYSNDIMFSFFSNLSNSSQLDNKDLEQIDTDDLEEIDLKWNTTVENENKAEKPRKFSQSPRAAVLRKSGQVPVNAAKQSSQRAATSVSVARHVKTVASRPNVNSALPTTYSYFKAHSPDQRIFDSGCSRYMTRNKSYLTDYQEIDGGFVAFGGNVNGGKITGKGKIRTGKLDFEDVYFMKELKFNLFSVSQMCDKKNSVLFTDTECVVLSADFKLLDESRVLFKVPRNNNMYSFDLKNIVPIRGLTCLFVKATLNESNLWHRRFGHINFKTMNKLVRETLQEGIRREFSIARTPQQNGVTERKNRTLIEIARTMLEDSKLPTTFWAEAVNTACYVQNRVLVIKPHNKTSYELFLGRKHVLSFMRPFGCPVTILNTLDKLGMFDGKSDDGFFIGYSINSKAFRVFNTRTKIIEENLHINFLEIKPNDAGIGPIWMFDIDTLTMSMNYQPVFTGNQTNGNGGTKANIDARQTRKKTVPSLQYVLLPLLTTDSQGPKSSEDEIANDAGKKRRDRTQRNEFEGMFGQDKYANDNRIFTPVTAAGSTYVYLGGSIPINDSRIFSGAYDDEVEGAEADFYNLELTTVVIPIPTTRIYKDHPIEIEAIGLILAYASFMEFIVYQMDVKSAFLYGTIEEDVYVCQPPGFEDPHFINKVYKVEKALYGLHQAPRAWFDAQEVSDEFYEGAYFLLRVAVKTASTPIETNKALLKDKEAEDVDIHLYRSMIRSWMYLTASRPDMMFAVYACVRFQVTPKVSHLHAVKNSDYAGASLDRKSTIGGCQFLGKRLISWQCKKQTLVANSTTKAEYVAAAIYTSCIEQFWASAKLKNVNGEAQIQALIDKKKVIITEASIRRDLRFKDEGGVDCLSNEVIFEQVTLMGFVQVFLNNQVEGMDRHNAIFVISSHTKKVFANVKREGKDFSGKVTPLFATMMVQAPEDMGKGSEIPTDTYHTPIVTQPSSFQPRRSKNQRGNRGNKLKFLHQLVRFLLRKVLDLEEAKTAQAKEITGLKKRVKKLEHKRKLRNLGLKRLRKVEIASRIESSTKASLGHQKDTSKQRRMIDSIDQDVEITLVDETQGRMNEEDMFAVNDLDGDEVIVDATAGENVEQSTKDAEKEVSTADLVTIAGEVVTTADIKITTAATTL</sequence>
<feature type="region of interest" description="Disordered" evidence="4">
    <location>
        <begin position="883"/>
        <end position="909"/>
    </location>
</feature>